<dbReference type="PROSITE" id="PS00028">
    <property type="entry name" value="ZINC_FINGER_C2H2_1"/>
    <property type="match status" value="1"/>
</dbReference>
<proteinExistence type="predicted"/>
<feature type="domain" description="C2H2-type" evidence="8">
    <location>
        <begin position="21"/>
        <end position="48"/>
    </location>
</feature>
<feature type="non-terminal residue" evidence="9">
    <location>
        <position position="56"/>
    </location>
</feature>
<evidence type="ECO:0000313" key="10">
    <source>
        <dbReference type="Proteomes" id="UP000568556"/>
    </source>
</evidence>
<keyword evidence="6" id="KW-0539">Nucleus</keyword>
<comment type="subcellular location">
    <subcellularLocation>
        <location evidence="1">Nucleus</location>
    </subcellularLocation>
</comment>
<keyword evidence="3" id="KW-0677">Repeat</keyword>
<keyword evidence="4 7" id="KW-0863">Zinc-finger</keyword>
<dbReference type="GO" id="GO:0000978">
    <property type="term" value="F:RNA polymerase II cis-regulatory region sequence-specific DNA binding"/>
    <property type="evidence" value="ECO:0007669"/>
    <property type="project" value="TreeGrafter"/>
</dbReference>
<evidence type="ECO:0000256" key="2">
    <source>
        <dbReference type="ARBA" id="ARBA00022723"/>
    </source>
</evidence>
<dbReference type="FunFam" id="3.30.160.60:FF:002343">
    <property type="entry name" value="Zinc finger protein 33A"/>
    <property type="match status" value="1"/>
</dbReference>
<dbReference type="GO" id="GO:0000981">
    <property type="term" value="F:DNA-binding transcription factor activity, RNA polymerase II-specific"/>
    <property type="evidence" value="ECO:0007669"/>
    <property type="project" value="TreeGrafter"/>
</dbReference>
<dbReference type="InterPro" id="IPR036236">
    <property type="entry name" value="Znf_C2H2_sf"/>
</dbReference>
<name>A0A7L0UP84_CHOAC</name>
<dbReference type="EMBL" id="VXAQ01004091">
    <property type="protein sequence ID" value="NXL68709.1"/>
    <property type="molecule type" value="Genomic_DNA"/>
</dbReference>
<evidence type="ECO:0000256" key="1">
    <source>
        <dbReference type="ARBA" id="ARBA00004123"/>
    </source>
</evidence>
<dbReference type="PROSITE" id="PS50157">
    <property type="entry name" value="ZINC_FINGER_C2H2_2"/>
    <property type="match status" value="2"/>
</dbReference>
<reference evidence="9 10" key="1">
    <citation type="submission" date="2019-09" db="EMBL/GenBank/DDBJ databases">
        <title>Bird 10,000 Genomes (B10K) Project - Family phase.</title>
        <authorList>
            <person name="Zhang G."/>
        </authorList>
    </citation>
    <scope>NUCLEOTIDE SEQUENCE [LARGE SCALE GENOMIC DNA]</scope>
    <source>
        <strain evidence="9">B10K-DU-008-62</strain>
        <tissue evidence="9">Mixed tissue sample</tissue>
    </source>
</reference>
<keyword evidence="2" id="KW-0479">Metal-binding</keyword>
<feature type="domain" description="C2H2-type" evidence="8">
    <location>
        <begin position="1"/>
        <end position="20"/>
    </location>
</feature>
<evidence type="ECO:0000313" key="9">
    <source>
        <dbReference type="EMBL" id="NXL68709.1"/>
    </source>
</evidence>
<dbReference type="Pfam" id="PF00096">
    <property type="entry name" value="zf-C2H2"/>
    <property type="match status" value="1"/>
</dbReference>
<evidence type="ECO:0000256" key="4">
    <source>
        <dbReference type="ARBA" id="ARBA00022771"/>
    </source>
</evidence>
<comment type="caution">
    <text evidence="9">The sequence shown here is derived from an EMBL/GenBank/DDBJ whole genome shotgun (WGS) entry which is preliminary data.</text>
</comment>
<accession>A0A7L0UP84</accession>
<sequence>SFKQSSALTQHRRIHSEEKPYKCTHCGKSFRLSRSLMGHLPIHTGVKPYKCGDCGK</sequence>
<dbReference type="GO" id="GO:0008270">
    <property type="term" value="F:zinc ion binding"/>
    <property type="evidence" value="ECO:0007669"/>
    <property type="project" value="UniProtKB-KW"/>
</dbReference>
<dbReference type="SUPFAM" id="SSF57667">
    <property type="entry name" value="beta-beta-alpha zinc fingers"/>
    <property type="match status" value="1"/>
</dbReference>
<dbReference type="GO" id="GO:0005634">
    <property type="term" value="C:nucleus"/>
    <property type="evidence" value="ECO:0007669"/>
    <property type="project" value="UniProtKB-SubCell"/>
</dbReference>
<organism evidence="9 10">
    <name type="scientific">Chordeiles acutipennis</name>
    <name type="common">Lesser nighthawk</name>
    <name type="synonym">Caprimulgus acutipennis</name>
    <dbReference type="NCBI Taxonomy" id="118183"/>
    <lineage>
        <taxon>Eukaryota</taxon>
        <taxon>Metazoa</taxon>
        <taxon>Chordata</taxon>
        <taxon>Craniata</taxon>
        <taxon>Vertebrata</taxon>
        <taxon>Euteleostomi</taxon>
        <taxon>Archelosauria</taxon>
        <taxon>Archosauria</taxon>
        <taxon>Dinosauria</taxon>
        <taxon>Saurischia</taxon>
        <taxon>Theropoda</taxon>
        <taxon>Coelurosauria</taxon>
        <taxon>Aves</taxon>
        <taxon>Neognathae</taxon>
        <taxon>Neoaves</taxon>
        <taxon>Strisores</taxon>
        <taxon>Caprimulgiformes</taxon>
        <taxon>Caprimulgidae</taxon>
        <taxon>Chordeilinae</taxon>
        <taxon>Chordeiles</taxon>
    </lineage>
</organism>
<dbReference type="Gene3D" id="3.30.160.60">
    <property type="entry name" value="Classic Zinc Finger"/>
    <property type="match status" value="3"/>
</dbReference>
<feature type="non-terminal residue" evidence="9">
    <location>
        <position position="1"/>
    </location>
</feature>
<gene>
    <name evidence="9" type="primary">Znf879</name>
    <name evidence="9" type="ORF">CHOACU_R05926</name>
</gene>
<dbReference type="AlphaFoldDB" id="A0A7L0UP84"/>
<keyword evidence="5" id="KW-0862">Zinc</keyword>
<evidence type="ECO:0000256" key="5">
    <source>
        <dbReference type="ARBA" id="ARBA00022833"/>
    </source>
</evidence>
<dbReference type="OrthoDB" id="9439903at2759"/>
<dbReference type="InterPro" id="IPR013087">
    <property type="entry name" value="Znf_C2H2_type"/>
</dbReference>
<dbReference type="PANTHER" id="PTHR23226:SF416">
    <property type="entry name" value="FI01424P"/>
    <property type="match status" value="1"/>
</dbReference>
<protein>
    <submittedName>
        <fullName evidence="9">ZN879 protein</fullName>
    </submittedName>
</protein>
<dbReference type="Proteomes" id="UP000568556">
    <property type="component" value="Unassembled WGS sequence"/>
</dbReference>
<evidence type="ECO:0000256" key="7">
    <source>
        <dbReference type="PROSITE-ProRule" id="PRU00042"/>
    </source>
</evidence>
<keyword evidence="10" id="KW-1185">Reference proteome</keyword>
<dbReference type="PANTHER" id="PTHR23226">
    <property type="entry name" value="ZINC FINGER AND SCAN DOMAIN-CONTAINING"/>
    <property type="match status" value="1"/>
</dbReference>
<evidence type="ECO:0000256" key="3">
    <source>
        <dbReference type="ARBA" id="ARBA00022737"/>
    </source>
</evidence>
<evidence type="ECO:0000256" key="6">
    <source>
        <dbReference type="ARBA" id="ARBA00023242"/>
    </source>
</evidence>
<evidence type="ECO:0000259" key="8">
    <source>
        <dbReference type="PROSITE" id="PS50157"/>
    </source>
</evidence>